<accession>F9GES0</accession>
<dbReference type="Pfam" id="PF00172">
    <property type="entry name" value="Zn_clus"/>
    <property type="match status" value="1"/>
</dbReference>
<evidence type="ECO:0000256" key="3">
    <source>
        <dbReference type="ARBA" id="ARBA00023015"/>
    </source>
</evidence>
<dbReference type="EMBL" id="AFQF01006527">
    <property type="protein sequence ID" value="EGU72341.1"/>
    <property type="molecule type" value="Genomic_DNA"/>
</dbReference>
<evidence type="ECO:0000256" key="4">
    <source>
        <dbReference type="ARBA" id="ARBA00023163"/>
    </source>
</evidence>
<dbReference type="OrthoDB" id="3037908at2759"/>
<dbReference type="SMART" id="SM00906">
    <property type="entry name" value="Fungal_trans"/>
    <property type="match status" value="1"/>
</dbReference>
<dbReference type="InterPro" id="IPR001138">
    <property type="entry name" value="Zn2Cys6_DnaBD"/>
</dbReference>
<gene>
    <name evidence="8" type="ORF">FOXB_17154</name>
</gene>
<keyword evidence="3" id="KW-0805">Transcription regulation</keyword>
<dbReference type="InterPro" id="IPR008030">
    <property type="entry name" value="NmrA-like"/>
</dbReference>
<proteinExistence type="predicted"/>
<feature type="compositionally biased region" description="Polar residues" evidence="6">
    <location>
        <begin position="393"/>
        <end position="406"/>
    </location>
</feature>
<evidence type="ECO:0000256" key="1">
    <source>
        <dbReference type="ARBA" id="ARBA00004123"/>
    </source>
</evidence>
<dbReference type="GO" id="GO:0003677">
    <property type="term" value="F:DNA binding"/>
    <property type="evidence" value="ECO:0007669"/>
    <property type="project" value="InterPro"/>
</dbReference>
<dbReference type="AlphaFoldDB" id="F9GES0"/>
<dbReference type="GO" id="GO:0005634">
    <property type="term" value="C:nucleus"/>
    <property type="evidence" value="ECO:0007669"/>
    <property type="project" value="UniProtKB-SubCell"/>
</dbReference>
<dbReference type="GO" id="GO:0008270">
    <property type="term" value="F:zinc ion binding"/>
    <property type="evidence" value="ECO:0007669"/>
    <property type="project" value="InterPro"/>
</dbReference>
<dbReference type="PROSITE" id="PS50048">
    <property type="entry name" value="ZN2_CY6_FUNGAL_2"/>
    <property type="match status" value="1"/>
</dbReference>
<dbReference type="InterPro" id="IPR050815">
    <property type="entry name" value="TF_fung"/>
</dbReference>
<dbReference type="InterPro" id="IPR007219">
    <property type="entry name" value="XnlR_reg_dom"/>
</dbReference>
<evidence type="ECO:0000313" key="8">
    <source>
        <dbReference type="EMBL" id="EGU72341.1"/>
    </source>
</evidence>
<dbReference type="Pfam" id="PF05368">
    <property type="entry name" value="NmrA"/>
    <property type="match status" value="1"/>
</dbReference>
<comment type="caution">
    <text evidence="8">The sequence shown here is derived from an EMBL/GenBank/DDBJ whole genome shotgun (WGS) entry which is preliminary data.</text>
</comment>
<evidence type="ECO:0000259" key="7">
    <source>
        <dbReference type="PROSITE" id="PS50048"/>
    </source>
</evidence>
<feature type="domain" description="Zn(2)-C6 fungal-type" evidence="7">
    <location>
        <begin position="331"/>
        <end position="361"/>
    </location>
</feature>
<organism evidence="8">
    <name type="scientific">Fusarium oxysporum (strain Fo5176)</name>
    <name type="common">Fusarium vascular wilt</name>
    <dbReference type="NCBI Taxonomy" id="660025"/>
    <lineage>
        <taxon>Eukaryota</taxon>
        <taxon>Fungi</taxon>
        <taxon>Dikarya</taxon>
        <taxon>Ascomycota</taxon>
        <taxon>Pezizomycotina</taxon>
        <taxon>Sordariomycetes</taxon>
        <taxon>Hypocreomycetidae</taxon>
        <taxon>Hypocreales</taxon>
        <taxon>Nectriaceae</taxon>
        <taxon>Fusarium</taxon>
        <taxon>Fusarium oxysporum species complex</taxon>
    </lineage>
</organism>
<sequence>MSRTLLVTGATGKQGGSVIAALLAAQADFNILALTRDVSSPSAKKLAARSTKITLLEGNLDDTDTVFKNASKVATSPIWGVFSVQAPAMNKTGPIIEEKQGKDLVDAALKNKVKHFVYSSVDRNGLKSIENPTDIPHFISKHNVELHLLRRTTGTDMGWTILRPVAFMENFDGGLVGKIFASCWKLVVKSRPLQLIATADIGAFAAKAFTDTNKFVGKSISLAGDELTYDQMAAVFKEKTGSEVPLAAGILARMTLWLSKEMGTMFAFFEREGSLWSQQGLIMPLTCLRDGKIHKLAFASRLIQSYQDFISFVFLILQIEGVPVNMTPRFSCLACKEKKQSCDRALPKCSRCSRQGYNCSYPDKRKTATGKRKQVRDLEAKLTLLEARVDRSYSQAGHASGRNTSPHAGDESLPPLPETCLATGGRSPGHLGSLQDDSTRGDALTSNEAAATDGITGDLPVTSEMMKLYFEKMNHATPMIHRSRYETCVELSSANQPPMCLQYIVCATGASHGSACQPLAMPLYLQARAYAEADEMDDEGQRSFDLAHVQAWLLIANFEARKGLFSRAAVSLARSIRMAQMLNLHRERRNDETETLPPRGFGSSRDWIVLEECRRTWWCLYVSDRLLFATSGLPSIIDSTQVHASLPASDQAFQSGCPEETSTLQRVLHGPDRACSLLALRVLAASLFHRAVYLSGSRKTEDGDNANDEAYWGIHKTIENELISLQSAIPESFRLPHGLKCQQSVFIHVLIQMTILSLYKPTIQSAQGGNRRNSSYIASPSCKHVGNAVLHIVNIFKSMEDINKALQNPIQSYAAHTVALVLLSNSDIGQDEASKVASAKFLQRSLRQAGKTSPIALSLSEQLELKLAERYGLS</sequence>
<dbReference type="Gene3D" id="3.40.50.720">
    <property type="entry name" value="NAD(P)-binding Rossmann-like Domain"/>
    <property type="match status" value="1"/>
</dbReference>
<dbReference type="PANTHER" id="PTHR47338">
    <property type="entry name" value="ZN(II)2CYS6 TRANSCRIPTION FACTOR (EUROFUNG)-RELATED"/>
    <property type="match status" value="1"/>
</dbReference>
<dbReference type="Gene3D" id="4.10.240.10">
    <property type="entry name" value="Zn(2)-C6 fungal-type DNA-binding domain"/>
    <property type="match status" value="1"/>
</dbReference>
<dbReference type="PANTHER" id="PTHR47338:SF10">
    <property type="entry name" value="TRANSCRIPTION FACTOR DOMAIN-CONTAINING PROTEIN-RELATED"/>
    <property type="match status" value="1"/>
</dbReference>
<name>F9GES0_FUSOF</name>
<dbReference type="Gene3D" id="3.90.25.10">
    <property type="entry name" value="UDP-galactose 4-epimerase, domain 1"/>
    <property type="match status" value="1"/>
</dbReference>
<dbReference type="SUPFAM" id="SSF51735">
    <property type="entry name" value="NAD(P)-binding Rossmann-fold domains"/>
    <property type="match status" value="1"/>
</dbReference>
<reference evidence="8" key="1">
    <citation type="journal article" date="2012" name="Mol. Plant Microbe Interact.">
        <title>A highly conserved effector in Fusarium oxysporum is required for full virulence on Arabidopsis.</title>
        <authorList>
            <person name="Thatcher L.F."/>
            <person name="Gardiner D.M."/>
            <person name="Kazan K."/>
            <person name="Manners J."/>
        </authorList>
    </citation>
    <scope>NUCLEOTIDE SEQUENCE [LARGE SCALE GENOMIC DNA]</scope>
    <source>
        <strain evidence="8">Fo5176</strain>
    </source>
</reference>
<evidence type="ECO:0000256" key="5">
    <source>
        <dbReference type="ARBA" id="ARBA00023242"/>
    </source>
</evidence>
<dbReference type="InterPro" id="IPR036864">
    <property type="entry name" value="Zn2-C6_fun-type_DNA-bd_sf"/>
</dbReference>
<dbReference type="GO" id="GO:0006351">
    <property type="term" value="P:DNA-templated transcription"/>
    <property type="evidence" value="ECO:0007669"/>
    <property type="project" value="InterPro"/>
</dbReference>
<keyword evidence="4" id="KW-0804">Transcription</keyword>
<dbReference type="SMART" id="SM00066">
    <property type="entry name" value="GAL4"/>
    <property type="match status" value="1"/>
</dbReference>
<dbReference type="CDD" id="cd12148">
    <property type="entry name" value="fungal_TF_MHR"/>
    <property type="match status" value="1"/>
</dbReference>
<protein>
    <recommendedName>
        <fullName evidence="7">Zn(2)-C6 fungal-type domain-containing protein</fullName>
    </recommendedName>
</protein>
<dbReference type="InterPro" id="IPR036291">
    <property type="entry name" value="NAD(P)-bd_dom_sf"/>
</dbReference>
<dbReference type="CDD" id="cd05251">
    <property type="entry name" value="NmrA_like_SDR_a"/>
    <property type="match status" value="1"/>
</dbReference>
<keyword evidence="2" id="KW-0479">Metal-binding</keyword>
<evidence type="ECO:0000256" key="2">
    <source>
        <dbReference type="ARBA" id="ARBA00022723"/>
    </source>
</evidence>
<dbReference type="Pfam" id="PF04082">
    <property type="entry name" value="Fungal_trans"/>
    <property type="match status" value="1"/>
</dbReference>
<dbReference type="PROSITE" id="PS00463">
    <property type="entry name" value="ZN2_CY6_FUNGAL_1"/>
    <property type="match status" value="1"/>
</dbReference>
<dbReference type="SUPFAM" id="SSF57701">
    <property type="entry name" value="Zn2/Cys6 DNA-binding domain"/>
    <property type="match status" value="1"/>
</dbReference>
<keyword evidence="5" id="KW-0539">Nucleus</keyword>
<dbReference type="STRING" id="660025.F9GES0"/>
<dbReference type="GO" id="GO:0000981">
    <property type="term" value="F:DNA-binding transcription factor activity, RNA polymerase II-specific"/>
    <property type="evidence" value="ECO:0007669"/>
    <property type="project" value="InterPro"/>
</dbReference>
<comment type="subcellular location">
    <subcellularLocation>
        <location evidence="1">Nucleus</location>
    </subcellularLocation>
</comment>
<evidence type="ECO:0000256" key="6">
    <source>
        <dbReference type="SAM" id="MobiDB-lite"/>
    </source>
</evidence>
<dbReference type="PaxDb" id="5507-FOXG_13579P0"/>
<dbReference type="CDD" id="cd00067">
    <property type="entry name" value="GAL4"/>
    <property type="match status" value="1"/>
</dbReference>
<feature type="region of interest" description="Disordered" evidence="6">
    <location>
        <begin position="393"/>
        <end position="457"/>
    </location>
</feature>